<dbReference type="Proteomes" id="UP000269591">
    <property type="component" value="Unassembled WGS sequence"/>
</dbReference>
<feature type="domain" description="DDH" evidence="1">
    <location>
        <begin position="24"/>
        <end position="165"/>
    </location>
</feature>
<dbReference type="OrthoDB" id="9803668at2"/>
<dbReference type="InterPro" id="IPR001667">
    <property type="entry name" value="DDH_dom"/>
</dbReference>
<dbReference type="InterPro" id="IPR003156">
    <property type="entry name" value="DHHA1_dom"/>
</dbReference>
<evidence type="ECO:0000313" key="4">
    <source>
        <dbReference type="Proteomes" id="UP000269591"/>
    </source>
</evidence>
<evidence type="ECO:0000313" key="3">
    <source>
        <dbReference type="EMBL" id="RNL39411.1"/>
    </source>
</evidence>
<feature type="domain" description="DHHA1" evidence="2">
    <location>
        <begin position="245"/>
        <end position="317"/>
    </location>
</feature>
<sequence>MAATPQTNTTLSAMADEIKKYDNFAICGHVNPDGDCLGSQLALAFALKSIGKRVTCLLASSNPIEAGLGFLPGIQEMVPGSQFEGDVRAFIACDVPIPERMGEGARVQERAKVKFTIDHHAVPQSMSDFNYVDPDSPATGMLIWQLIKELGVEPTPEMAMCCYAALMTDTGRFQYQNTTADAFIAAGEMVAAGADPSLAAREVYQSRTSASIQLERIMLENMTVSSDGLWALSYVSLADFERTGAVKADAEPLIDTLRSLKGVKVACMLREQSECVRGSLRAKGDDLDVAELARSIGGGGHKAAAGFTFEGTLSDARCELSTRLDALCEAIR</sequence>
<name>A0A3N0AX05_9ACTN</name>
<gene>
    <name evidence="3" type="ORF">DMP06_07245</name>
</gene>
<organism evidence="3 4">
    <name type="scientific">Slackia equolifaciens</name>
    <dbReference type="NCBI Taxonomy" id="498718"/>
    <lineage>
        <taxon>Bacteria</taxon>
        <taxon>Bacillati</taxon>
        <taxon>Actinomycetota</taxon>
        <taxon>Coriobacteriia</taxon>
        <taxon>Eggerthellales</taxon>
        <taxon>Eggerthellaceae</taxon>
        <taxon>Slackia</taxon>
    </lineage>
</organism>
<evidence type="ECO:0000259" key="2">
    <source>
        <dbReference type="Pfam" id="PF02272"/>
    </source>
</evidence>
<evidence type="ECO:0000259" key="1">
    <source>
        <dbReference type="Pfam" id="PF01368"/>
    </source>
</evidence>
<dbReference type="AlphaFoldDB" id="A0A3N0AX05"/>
<dbReference type="InterPro" id="IPR038763">
    <property type="entry name" value="DHH_sf"/>
</dbReference>
<dbReference type="PANTHER" id="PTHR47618">
    <property type="entry name" value="BIFUNCTIONAL OLIGORIBONUCLEASE AND PAP PHOSPHATASE NRNA"/>
    <property type="match status" value="1"/>
</dbReference>
<accession>A0A3N0AX05</accession>
<dbReference type="Pfam" id="PF02272">
    <property type="entry name" value="DHHA1"/>
    <property type="match status" value="1"/>
</dbReference>
<dbReference type="Gene3D" id="3.90.1640.10">
    <property type="entry name" value="inorganic pyrophosphatase (n-terminal core)"/>
    <property type="match status" value="1"/>
</dbReference>
<protein>
    <submittedName>
        <fullName evidence="3">Recombinase RecJ</fullName>
    </submittedName>
</protein>
<dbReference type="InterPro" id="IPR051319">
    <property type="entry name" value="Oligoribo/pAp-PDE_c-di-AMP_PDE"/>
</dbReference>
<dbReference type="Pfam" id="PF01368">
    <property type="entry name" value="DHH"/>
    <property type="match status" value="1"/>
</dbReference>
<reference evidence="4" key="1">
    <citation type="submission" date="2018-05" db="EMBL/GenBank/DDBJ databases">
        <title>Genome Sequencing of selected type strains of the family Eggerthellaceae.</title>
        <authorList>
            <person name="Danylec N."/>
            <person name="Stoll D.A."/>
            <person name="Doetsch A."/>
            <person name="Huch M."/>
        </authorList>
    </citation>
    <scope>NUCLEOTIDE SEQUENCE [LARGE SCALE GENOMIC DNA]</scope>
    <source>
        <strain evidence="4">DSM 24851</strain>
    </source>
</reference>
<dbReference type="GO" id="GO:0003676">
    <property type="term" value="F:nucleic acid binding"/>
    <property type="evidence" value="ECO:0007669"/>
    <property type="project" value="InterPro"/>
</dbReference>
<dbReference type="SUPFAM" id="SSF64182">
    <property type="entry name" value="DHH phosphoesterases"/>
    <property type="match status" value="1"/>
</dbReference>
<dbReference type="Gene3D" id="3.10.310.30">
    <property type="match status" value="1"/>
</dbReference>
<dbReference type="EMBL" id="QIBX01000012">
    <property type="protein sequence ID" value="RNL39411.1"/>
    <property type="molecule type" value="Genomic_DNA"/>
</dbReference>
<dbReference type="PANTHER" id="PTHR47618:SF1">
    <property type="entry name" value="BIFUNCTIONAL OLIGORIBONUCLEASE AND PAP PHOSPHATASE NRNA"/>
    <property type="match status" value="1"/>
</dbReference>
<proteinExistence type="predicted"/>
<keyword evidence="4" id="KW-1185">Reference proteome</keyword>
<dbReference type="RefSeq" id="WP_123209072.1">
    <property type="nucleotide sequence ID" value="NZ_JBHTHO010000042.1"/>
</dbReference>
<comment type="caution">
    <text evidence="3">The sequence shown here is derived from an EMBL/GenBank/DDBJ whole genome shotgun (WGS) entry which is preliminary data.</text>
</comment>